<dbReference type="GO" id="GO:0098660">
    <property type="term" value="P:inorganic ion transmembrane transport"/>
    <property type="evidence" value="ECO:0007669"/>
    <property type="project" value="UniProtKB-ARBA"/>
</dbReference>
<evidence type="ECO:0000256" key="13">
    <source>
        <dbReference type="ARBA" id="ARBA00023157"/>
    </source>
</evidence>
<organism evidence="20 21">
    <name type="scientific">Clunio marinus</name>
    <dbReference type="NCBI Taxonomy" id="568069"/>
    <lineage>
        <taxon>Eukaryota</taxon>
        <taxon>Metazoa</taxon>
        <taxon>Ecdysozoa</taxon>
        <taxon>Arthropoda</taxon>
        <taxon>Hexapoda</taxon>
        <taxon>Insecta</taxon>
        <taxon>Pterygota</taxon>
        <taxon>Neoptera</taxon>
        <taxon>Endopterygota</taxon>
        <taxon>Diptera</taxon>
        <taxon>Nematocera</taxon>
        <taxon>Chironomoidea</taxon>
        <taxon>Chironomidae</taxon>
        <taxon>Clunio</taxon>
    </lineage>
</organism>
<keyword evidence="12 18" id="KW-0472">Membrane</keyword>
<evidence type="ECO:0000256" key="5">
    <source>
        <dbReference type="ARBA" id="ARBA00022614"/>
    </source>
</evidence>
<dbReference type="SMART" id="SM00408">
    <property type="entry name" value="IGc2"/>
    <property type="match status" value="1"/>
</dbReference>
<dbReference type="SMART" id="SM00369">
    <property type="entry name" value="LRR_TYP"/>
    <property type="match status" value="11"/>
</dbReference>
<name>A0A1J1ID30_9DIPT</name>
<keyword evidence="4" id="KW-1003">Cell membrane</keyword>
<dbReference type="SMART" id="SM00365">
    <property type="entry name" value="LRR_SD22"/>
    <property type="match status" value="5"/>
</dbReference>
<evidence type="ECO:0000256" key="18">
    <source>
        <dbReference type="SAM" id="Phobius"/>
    </source>
</evidence>
<feature type="transmembrane region" description="Helical" evidence="18">
    <location>
        <begin position="804"/>
        <end position="824"/>
    </location>
</feature>
<feature type="transmembrane region" description="Helical" evidence="18">
    <location>
        <begin position="1159"/>
        <end position="1180"/>
    </location>
</feature>
<feature type="transmembrane region" description="Helical" evidence="18">
    <location>
        <begin position="836"/>
        <end position="858"/>
    </location>
</feature>
<evidence type="ECO:0000256" key="11">
    <source>
        <dbReference type="ARBA" id="ARBA00023065"/>
    </source>
</evidence>
<dbReference type="EMBL" id="CVRI01000047">
    <property type="protein sequence ID" value="CRK98115.1"/>
    <property type="molecule type" value="Genomic_DNA"/>
</dbReference>
<feature type="transmembrane region" description="Helical" evidence="18">
    <location>
        <begin position="764"/>
        <end position="783"/>
    </location>
</feature>
<dbReference type="PROSITE" id="PS50835">
    <property type="entry name" value="IG_LIKE"/>
    <property type="match status" value="1"/>
</dbReference>
<gene>
    <name evidence="20" type="ORF">CLUMA_CG011483</name>
</gene>
<feature type="region of interest" description="Disordered" evidence="17">
    <location>
        <begin position="1672"/>
        <end position="1738"/>
    </location>
</feature>
<dbReference type="PROSITE" id="PS50283">
    <property type="entry name" value="NA_SOLUT_SYMP_3"/>
    <property type="match status" value="1"/>
</dbReference>
<feature type="transmembrane region" description="Helical" evidence="18">
    <location>
        <begin position="910"/>
        <end position="929"/>
    </location>
</feature>
<comment type="similarity">
    <text evidence="2">Belongs to the sodium:solute symporter (SSF) (TC 2.A.21) family.</text>
</comment>
<evidence type="ECO:0000256" key="10">
    <source>
        <dbReference type="ARBA" id="ARBA00023053"/>
    </source>
</evidence>
<feature type="region of interest" description="Disordered" evidence="17">
    <location>
        <begin position="1891"/>
        <end position="1931"/>
    </location>
</feature>
<keyword evidence="15" id="KW-0739">Sodium transport</keyword>
<dbReference type="SUPFAM" id="SSF52058">
    <property type="entry name" value="L domain-like"/>
    <property type="match status" value="1"/>
</dbReference>
<dbReference type="SMART" id="SM00364">
    <property type="entry name" value="LRR_BAC"/>
    <property type="match status" value="5"/>
</dbReference>
<evidence type="ECO:0000313" key="21">
    <source>
        <dbReference type="Proteomes" id="UP000183832"/>
    </source>
</evidence>
<dbReference type="Gene3D" id="1.20.1730.10">
    <property type="entry name" value="Sodium/glucose cotransporter"/>
    <property type="match status" value="1"/>
</dbReference>
<feature type="transmembrane region" description="Helical" evidence="18">
    <location>
        <begin position="990"/>
        <end position="1009"/>
    </location>
</feature>
<feature type="transmembrane region" description="Helical" evidence="18">
    <location>
        <begin position="1258"/>
        <end position="1279"/>
    </location>
</feature>
<feature type="compositionally biased region" description="Polar residues" evidence="17">
    <location>
        <begin position="1688"/>
        <end position="1701"/>
    </location>
</feature>
<keyword evidence="10" id="KW-0915">Sodium</keyword>
<keyword evidence="3" id="KW-0813">Transport</keyword>
<evidence type="ECO:0000256" key="14">
    <source>
        <dbReference type="ARBA" id="ARBA00023180"/>
    </source>
</evidence>
<keyword evidence="6 18" id="KW-0812">Transmembrane</keyword>
<dbReference type="PROSITE" id="PS51450">
    <property type="entry name" value="LRR"/>
    <property type="match status" value="5"/>
</dbReference>
<evidence type="ECO:0000256" key="15">
    <source>
        <dbReference type="ARBA" id="ARBA00023201"/>
    </source>
</evidence>
<dbReference type="InterPro" id="IPR003598">
    <property type="entry name" value="Ig_sub2"/>
</dbReference>
<feature type="transmembrane region" description="Helical" evidence="18">
    <location>
        <begin position="1192"/>
        <end position="1213"/>
    </location>
</feature>
<keyword evidence="7" id="KW-0732">Signal</keyword>
<feature type="transmembrane region" description="Helical" evidence="18">
    <location>
        <begin position="879"/>
        <end position="904"/>
    </location>
</feature>
<dbReference type="InterPro" id="IPR032675">
    <property type="entry name" value="LRR_dom_sf"/>
</dbReference>
<dbReference type="PANTHER" id="PTHR42985:SF21">
    <property type="entry name" value="SODIUM-DEPENDENT MULTIVITAMIN TRANSPORTER-LIKE PROTEIN"/>
    <property type="match status" value="1"/>
</dbReference>
<feature type="compositionally biased region" description="Low complexity" evidence="17">
    <location>
        <begin position="1905"/>
        <end position="1917"/>
    </location>
</feature>
<dbReference type="Pfam" id="PF00474">
    <property type="entry name" value="SSF"/>
    <property type="match status" value="1"/>
</dbReference>
<dbReference type="GO" id="GO:0006814">
    <property type="term" value="P:sodium ion transport"/>
    <property type="evidence" value="ECO:0007669"/>
    <property type="project" value="UniProtKB-KW"/>
</dbReference>
<dbReference type="InterPro" id="IPR001734">
    <property type="entry name" value="Na/solute_symporter"/>
</dbReference>
<evidence type="ECO:0000313" key="20">
    <source>
        <dbReference type="EMBL" id="CRK98115.1"/>
    </source>
</evidence>
<proteinExistence type="inferred from homology"/>
<evidence type="ECO:0000256" key="8">
    <source>
        <dbReference type="ARBA" id="ARBA00022737"/>
    </source>
</evidence>
<dbReference type="InterPro" id="IPR013783">
    <property type="entry name" value="Ig-like_fold"/>
</dbReference>
<keyword evidence="9 18" id="KW-1133">Transmembrane helix</keyword>
<dbReference type="InterPro" id="IPR018212">
    <property type="entry name" value="Na/solute_symporter_CS"/>
</dbReference>
<evidence type="ECO:0000256" key="16">
    <source>
        <dbReference type="ARBA" id="ARBA00036099"/>
    </source>
</evidence>
<dbReference type="GO" id="GO:0015075">
    <property type="term" value="F:monoatomic ion transmembrane transporter activity"/>
    <property type="evidence" value="ECO:0007669"/>
    <property type="project" value="UniProtKB-ARBA"/>
</dbReference>
<dbReference type="SUPFAM" id="SSF48726">
    <property type="entry name" value="Immunoglobulin"/>
    <property type="match status" value="1"/>
</dbReference>
<dbReference type="GO" id="GO:0015293">
    <property type="term" value="F:symporter activity"/>
    <property type="evidence" value="ECO:0007669"/>
    <property type="project" value="TreeGrafter"/>
</dbReference>
<evidence type="ECO:0000256" key="3">
    <source>
        <dbReference type="ARBA" id="ARBA00022448"/>
    </source>
</evidence>
<comment type="catalytic activity">
    <reaction evidence="16">
        <text>iodide(out) + 2 Na(+)(out) = iodide(in) + 2 Na(+)(in)</text>
        <dbReference type="Rhea" id="RHEA:71207"/>
        <dbReference type="ChEBI" id="CHEBI:16382"/>
        <dbReference type="ChEBI" id="CHEBI:29101"/>
    </reaction>
</comment>
<dbReference type="Pfam" id="PF13855">
    <property type="entry name" value="LRR_8"/>
    <property type="match status" value="3"/>
</dbReference>
<feature type="transmembrane region" description="Helical" evidence="18">
    <location>
        <begin position="941"/>
        <end position="958"/>
    </location>
</feature>
<reference evidence="20 21" key="1">
    <citation type="submission" date="2015-04" db="EMBL/GenBank/DDBJ databases">
        <authorList>
            <person name="Syromyatnikov M.Y."/>
            <person name="Popov V.N."/>
        </authorList>
    </citation>
    <scope>NUCLEOTIDE SEQUENCE [LARGE SCALE GENOMIC DNA]</scope>
</reference>
<dbReference type="Gene3D" id="2.60.40.10">
    <property type="entry name" value="Immunoglobulins"/>
    <property type="match status" value="1"/>
</dbReference>
<dbReference type="InterPro" id="IPR003591">
    <property type="entry name" value="Leu-rich_rpt_typical-subtyp"/>
</dbReference>
<feature type="compositionally biased region" description="Polar residues" evidence="17">
    <location>
        <begin position="1895"/>
        <end position="1904"/>
    </location>
</feature>
<dbReference type="GO" id="GO:0005886">
    <property type="term" value="C:plasma membrane"/>
    <property type="evidence" value="ECO:0007669"/>
    <property type="project" value="UniProtKB-SubCell"/>
</dbReference>
<feature type="transmembrane region" description="Helical" evidence="18">
    <location>
        <begin position="1134"/>
        <end position="1153"/>
    </location>
</feature>
<dbReference type="OrthoDB" id="10061535at2759"/>
<evidence type="ECO:0000256" key="9">
    <source>
        <dbReference type="ARBA" id="ARBA00022989"/>
    </source>
</evidence>
<dbReference type="PROSITE" id="PS00456">
    <property type="entry name" value="NA_SOLUT_SYMP_1"/>
    <property type="match status" value="1"/>
</dbReference>
<evidence type="ECO:0000256" key="7">
    <source>
        <dbReference type="ARBA" id="ARBA00022729"/>
    </source>
</evidence>
<evidence type="ECO:0000259" key="19">
    <source>
        <dbReference type="PROSITE" id="PS50835"/>
    </source>
</evidence>
<keyword evidence="11" id="KW-0406">Ion transport</keyword>
<feature type="compositionally biased region" description="Basic and acidic residues" evidence="17">
    <location>
        <begin position="1727"/>
        <end position="1738"/>
    </location>
</feature>
<dbReference type="InterPro" id="IPR036179">
    <property type="entry name" value="Ig-like_dom_sf"/>
</dbReference>
<evidence type="ECO:0000256" key="12">
    <source>
        <dbReference type="ARBA" id="ARBA00023136"/>
    </source>
</evidence>
<dbReference type="Proteomes" id="UP000183832">
    <property type="component" value="Unassembled WGS sequence"/>
</dbReference>
<dbReference type="InterPro" id="IPR001611">
    <property type="entry name" value="Leu-rich_rpt"/>
</dbReference>
<protein>
    <submittedName>
        <fullName evidence="20">CLUMA_CG011483, isoform A</fullName>
    </submittedName>
</protein>
<evidence type="ECO:0000256" key="17">
    <source>
        <dbReference type="SAM" id="MobiDB-lite"/>
    </source>
</evidence>
<dbReference type="InterPro" id="IPR007110">
    <property type="entry name" value="Ig-like_dom"/>
</dbReference>
<dbReference type="InterPro" id="IPR038377">
    <property type="entry name" value="Na/Glc_symporter_sf"/>
</dbReference>
<dbReference type="CDD" id="cd11492">
    <property type="entry name" value="SLC5sbd_NIS-SMVT"/>
    <property type="match status" value="1"/>
</dbReference>
<dbReference type="STRING" id="568069.A0A1J1ID30"/>
<evidence type="ECO:0000256" key="4">
    <source>
        <dbReference type="ARBA" id="ARBA00022475"/>
    </source>
</evidence>
<feature type="domain" description="Ig-like" evidence="19">
    <location>
        <begin position="570"/>
        <end position="706"/>
    </location>
</feature>
<evidence type="ECO:0000256" key="2">
    <source>
        <dbReference type="ARBA" id="ARBA00006434"/>
    </source>
</evidence>
<accession>A0A1J1ID30</accession>
<dbReference type="InterPro" id="IPR051163">
    <property type="entry name" value="Sodium:Solute_Symporter_SSF"/>
</dbReference>
<keyword evidence="5" id="KW-0433">Leucine-rich repeat</keyword>
<dbReference type="FunFam" id="3.80.10.10:FF:001164">
    <property type="entry name" value="GH01279p"/>
    <property type="match status" value="1"/>
</dbReference>
<evidence type="ECO:0000256" key="1">
    <source>
        <dbReference type="ARBA" id="ARBA00004651"/>
    </source>
</evidence>
<sequence>MCKGRRNNSSMGQANNKQRGSEQISFMLKILMLTLCVSKTTQLGLITSSSSYSVGNIQGCKISISNNEFYDYQEFPHNKNKLKFLRCNNITVADINRDKHVSDVIYKGVILENVKIKTSDELTVISEQQTEIIKYANSELMDEQLQKIFQERNWIGLKVLDVNGNRIEKLNRKTFKKTPQLRVLNLSHNHIKQLDDSGMFEDLHNLNELYLGSNKLTNFSKSDEVFHNLKQLTILDLSNNTINNIERHMFNGLDSLIKINMSNNKLYILPYQVFESMKSVEVVDLSYNMLISFLDNFFVHNTKMKVLKLDHNRIAKINKNSLYGLKVLNALDLSYNDLFTVDRNAFDTLDALKFLNLANNQIQLLSANVFLSLKQLHSLDLSNNKLINLPIGIFAHQYELSDLRIDNTHLTKLSNWISRSNTNETINTQILNNLKYVSLKNSTHLTDVESCFLQNMRNVERLYITKSQICSWPQGIDKMKNLVELDLSDNRLEFIPQGIKYLNELQLLNLLGNDLQCDCHMFWMISWIDELKLKNQTLPYELLRLSELKCRNGYPGDIIRVLQHINCVKPYLIYATKDQEYQIFTDVILECSFAGIPAPEIVWRTPHGEILRLNENVPTSFSTRLQLEQLHHSVLKDTLINLRYHEVIENSMQSKNLSEKHRQGHGITLLENGRLKVQNISRLDSGLYSCFAVNIMGNSTNDVSVIMEGIKDVSSQTVSEAVTKSTTNSVNPSLLTKITEIVSNESRDESHGTMKGMRFSNVDYTVFFIMLAMSALIGIYFGFISKKKQNNTEEYLLGGKKMNFFPIAASLIASHISGITLMSIPAEMYAYGTQYSVMIVSAFTVGFALIYIYLPVFYELQLTSSFQYLELRFDKSVRLTASCIYAISVIIFVPIIVYVPALAFSQVSGINLHIITLITSIICIFYTTVGGLKAVVWTDTLQFLVMIGAICCVIFLGLDTTGGVENVWKAANRGERIIFFNMDPNPFVRSSFWTVSIGLTTLWISNLGVSQTCIQRFLAVPDIKFAKKSVWIFVFGLIFIKGASCIVGLIMYAKYEECDPIAMKQIDKVDQILPFFVMEVAGKIPGLPGVFIAGIFSAALSSMSSGLNTLAGTIYEDFIRCHYPKASEKRVSDVMKLLVVILGILILSLVFVVEHMGQVFRISIAVSGLTAGALLGLFTIGMMSRYVNTKGVICGAVGSMIVVGIIMIGAQSLPKHPPLASRVDGCEKDFNITFLSDLNKEIDEKSVDDIPLVFKLSFMYYTLLGTTLLIIIAYIVSAFTGGCEPFDERLLAPFRRSKNWESRIKKNENVEVLYKEIHPLEELRNIVASSERRLLLIDPIIFLQVKMDALLTGSICALGFLILTLIFQIIRKIFIRFRIIEKICMNCCSLCYRNDKTKTKARQIYAMLDSIEHYKSQQLEKLRENYNQQVAKIRENCTQQCDWIQNSYSSQAKNLRDIRDIGSHHISSMRDQYNDQVRRVRDYSTGQLNWVRENYVFQRNKIRKFSAHQALRLREGYKYQQQTLNKVLENLPSFYFENCRGRVDDDDDNQTMDENFEIYLKTKIEKLSQIETENLDCKSRDYHEHFSAKSFDESKASVYFTPNDGHFSPQPLQGSPIHINYISEEVNDSEVASYSGDWHGLVSQPELRNHHPGKRNNLTFARDYIDETEESSMGNFIIPDPDYRNYNVRGSSSEQSQNDMKTTSLLSLSSTNSNTEWSSKARKKEKVHNENRQRSRHSVEHETLLMHDRMEKAVSTGARPKIYYGRNNYKDSCVEKAANEIKKINYQVKLDEKTGKCISTSANNKSDVPATCYSNENPVIIEKNLNSHTSSSLPDLQTTSFSSPSSIATSISSISNNQIMQGNRKKMALLLKESLENDNCINQVDCATKGEGEKSGNNIKMNIDTTSNNSSSTSSNNIESDLEAISTKDTL</sequence>
<keyword evidence="21" id="KW-1185">Reference proteome</keyword>
<keyword evidence="13" id="KW-1015">Disulfide bond</keyword>
<dbReference type="Pfam" id="PF00560">
    <property type="entry name" value="LRR_1"/>
    <property type="match status" value="1"/>
</dbReference>
<dbReference type="NCBIfam" id="TIGR00813">
    <property type="entry name" value="sss"/>
    <property type="match status" value="1"/>
</dbReference>
<keyword evidence="8" id="KW-0677">Repeat</keyword>
<feature type="compositionally biased region" description="Low complexity" evidence="17">
    <location>
        <begin position="1702"/>
        <end position="1715"/>
    </location>
</feature>
<dbReference type="PANTHER" id="PTHR42985">
    <property type="entry name" value="SODIUM-COUPLED MONOCARBOXYLATE TRANSPORTER"/>
    <property type="match status" value="1"/>
</dbReference>
<feature type="transmembrane region" description="Helical" evidence="18">
    <location>
        <begin position="1030"/>
        <end position="1052"/>
    </location>
</feature>
<evidence type="ECO:0000256" key="6">
    <source>
        <dbReference type="ARBA" id="ARBA00022692"/>
    </source>
</evidence>
<comment type="subcellular location">
    <subcellularLocation>
        <location evidence="1">Cell membrane</location>
        <topology evidence="1">Multi-pass membrane protein</topology>
    </subcellularLocation>
</comment>
<feature type="transmembrane region" description="Helical" evidence="18">
    <location>
        <begin position="1349"/>
        <end position="1370"/>
    </location>
</feature>
<keyword evidence="14" id="KW-0325">Glycoprotein</keyword>
<dbReference type="Gene3D" id="3.80.10.10">
    <property type="entry name" value="Ribonuclease Inhibitor"/>
    <property type="match status" value="2"/>
</dbReference>